<feature type="compositionally biased region" description="Polar residues" evidence="8">
    <location>
        <begin position="203"/>
        <end position="212"/>
    </location>
</feature>
<evidence type="ECO:0000313" key="9">
    <source>
        <dbReference type="EMBL" id="CAF9911906.1"/>
    </source>
</evidence>
<keyword evidence="4" id="KW-0805">Transcription regulation</keyword>
<evidence type="ECO:0000256" key="7">
    <source>
        <dbReference type="ARBA" id="ARBA00025178"/>
    </source>
</evidence>
<dbReference type="GO" id="GO:0005634">
    <property type="term" value="C:nucleus"/>
    <property type="evidence" value="ECO:0007669"/>
    <property type="project" value="UniProtKB-SubCell"/>
</dbReference>
<keyword evidence="6" id="KW-0539">Nucleus</keyword>
<comment type="subcellular location">
    <subcellularLocation>
        <location evidence="1">Nucleus</location>
    </subcellularLocation>
</comment>
<proteinExistence type="inferred from homology"/>
<dbReference type="AlphaFoldDB" id="A0A8H3ER76"/>
<dbReference type="GO" id="GO:0006357">
    <property type="term" value="P:regulation of transcription by RNA polymerase II"/>
    <property type="evidence" value="ECO:0007669"/>
    <property type="project" value="TreeGrafter"/>
</dbReference>
<comment type="function">
    <text evidence="7">Component of the NuA4 histone acetyltransferase complex which is involved in transcriptional activation of selected genes principally by acetylation of nucleosomal histone H4 and H2A. The NuA4 complex is also involved in DNA repair.</text>
</comment>
<feature type="compositionally biased region" description="Acidic residues" evidence="8">
    <location>
        <begin position="240"/>
        <end position="254"/>
    </location>
</feature>
<evidence type="ECO:0008006" key="11">
    <source>
        <dbReference type="Google" id="ProtNLM"/>
    </source>
</evidence>
<name>A0A8H3ER76_9LECA</name>
<dbReference type="PANTHER" id="PTHR13581:SF5">
    <property type="entry name" value="MRG_MORF4L-BINDING PROTEIN"/>
    <property type="match status" value="1"/>
</dbReference>
<sequence>MPPRKKIRQPSKAASTPPGDAVERPEEETPNPVKADLGVESVTSDGWTDEQEISLFKSMIRWKPVGMHKHFRMISISENMRNHGYLSPENAHTRIPGIWEKLGRLYNLETLDAREDTFGEPIHVDGDPAQQPFCPFSLPEDEYWDMMFAKRLAPEGTTSPPLLAHQLSAMSVAGGRAARRYSAVDDSDDPRSSPASISGQKGGRNTRTSKGTRASLLAEVSTIGRQRSKGSVDQGTDDGQKDDEEDGEAMEGDENDRKATMLKDTSKLSKGNASKNNASRRSARRR</sequence>
<dbReference type="EMBL" id="CAJPDT010000009">
    <property type="protein sequence ID" value="CAF9911906.1"/>
    <property type="molecule type" value="Genomic_DNA"/>
</dbReference>
<comment type="similarity">
    <text evidence="2">Belongs to the EAF7 family.</text>
</comment>
<dbReference type="OrthoDB" id="5595141at2759"/>
<evidence type="ECO:0000256" key="8">
    <source>
        <dbReference type="SAM" id="MobiDB-lite"/>
    </source>
</evidence>
<dbReference type="Pfam" id="PF07904">
    <property type="entry name" value="Eaf7"/>
    <property type="match status" value="1"/>
</dbReference>
<dbReference type="InterPro" id="IPR012423">
    <property type="entry name" value="Eaf7/MRGBP"/>
</dbReference>
<comment type="caution">
    <text evidence="9">The sequence shown here is derived from an EMBL/GenBank/DDBJ whole genome shotgun (WGS) entry which is preliminary data.</text>
</comment>
<gene>
    <name evidence="9" type="ORF">IMSHALPRED_010629</name>
</gene>
<evidence type="ECO:0000256" key="3">
    <source>
        <dbReference type="ARBA" id="ARBA00022853"/>
    </source>
</evidence>
<keyword evidence="5" id="KW-0804">Transcription</keyword>
<evidence type="ECO:0000256" key="2">
    <source>
        <dbReference type="ARBA" id="ARBA00007117"/>
    </source>
</evidence>
<feature type="compositionally biased region" description="Basic and acidic residues" evidence="8">
    <location>
        <begin position="255"/>
        <end position="267"/>
    </location>
</feature>
<evidence type="ECO:0000313" key="10">
    <source>
        <dbReference type="Proteomes" id="UP000664534"/>
    </source>
</evidence>
<feature type="region of interest" description="Disordered" evidence="8">
    <location>
        <begin position="1"/>
        <end position="41"/>
    </location>
</feature>
<protein>
    <recommendedName>
        <fullName evidence="11">CT20-domain-containing protein</fullName>
    </recommendedName>
</protein>
<evidence type="ECO:0000256" key="4">
    <source>
        <dbReference type="ARBA" id="ARBA00023015"/>
    </source>
</evidence>
<keyword evidence="10" id="KW-1185">Reference proteome</keyword>
<feature type="region of interest" description="Disordered" evidence="8">
    <location>
        <begin position="181"/>
        <end position="286"/>
    </location>
</feature>
<accession>A0A8H3ER76</accession>
<reference evidence="9" key="1">
    <citation type="submission" date="2021-03" db="EMBL/GenBank/DDBJ databases">
        <authorList>
            <person name="Tagirdzhanova G."/>
        </authorList>
    </citation>
    <scope>NUCLEOTIDE SEQUENCE</scope>
</reference>
<dbReference type="GO" id="GO:0006325">
    <property type="term" value="P:chromatin organization"/>
    <property type="evidence" value="ECO:0007669"/>
    <property type="project" value="UniProtKB-KW"/>
</dbReference>
<dbReference type="Proteomes" id="UP000664534">
    <property type="component" value="Unassembled WGS sequence"/>
</dbReference>
<dbReference type="GO" id="GO:0035267">
    <property type="term" value="C:NuA4 histone acetyltransferase complex"/>
    <property type="evidence" value="ECO:0007669"/>
    <property type="project" value="TreeGrafter"/>
</dbReference>
<evidence type="ECO:0000256" key="5">
    <source>
        <dbReference type="ARBA" id="ARBA00023163"/>
    </source>
</evidence>
<evidence type="ECO:0000256" key="1">
    <source>
        <dbReference type="ARBA" id="ARBA00004123"/>
    </source>
</evidence>
<keyword evidence="3" id="KW-0156">Chromatin regulator</keyword>
<organism evidence="9 10">
    <name type="scientific">Imshaugia aleurites</name>
    <dbReference type="NCBI Taxonomy" id="172621"/>
    <lineage>
        <taxon>Eukaryota</taxon>
        <taxon>Fungi</taxon>
        <taxon>Dikarya</taxon>
        <taxon>Ascomycota</taxon>
        <taxon>Pezizomycotina</taxon>
        <taxon>Lecanoromycetes</taxon>
        <taxon>OSLEUM clade</taxon>
        <taxon>Lecanoromycetidae</taxon>
        <taxon>Lecanorales</taxon>
        <taxon>Lecanorineae</taxon>
        <taxon>Parmeliaceae</taxon>
        <taxon>Imshaugia</taxon>
    </lineage>
</organism>
<dbReference type="PANTHER" id="PTHR13581">
    <property type="entry name" value="MRG-BINDING PROTEIN"/>
    <property type="match status" value="1"/>
</dbReference>
<evidence type="ECO:0000256" key="6">
    <source>
        <dbReference type="ARBA" id="ARBA00023242"/>
    </source>
</evidence>